<sequence length="205" mass="23485">RFRTGYYSHWEIVEEIRLIGPRETYDIEMVDEPANYVANQFITHNSYGFNRAHAAEYAMIAAWEMWLKVYYPIEYMTSILTVGNPDKKAEHIQEARRLGLSLVLPDINESKATDWVADEEGNLLIPFSEIKGIGEMSSNEIVKKRTPARFGRVTMDKAGPYKDVDDLKKRVIKRKVNARVVKLLQAAHCFDDTEASLIVSSIPLC</sequence>
<protein>
    <recommendedName>
        <fullName evidence="1">DNA polymerase helix-hairpin-helix motif domain-containing protein</fullName>
    </recommendedName>
</protein>
<dbReference type="EMBL" id="BART01020967">
    <property type="protein sequence ID" value="GAG94483.1"/>
    <property type="molecule type" value="Genomic_DNA"/>
</dbReference>
<dbReference type="GO" id="GO:0006260">
    <property type="term" value="P:DNA replication"/>
    <property type="evidence" value="ECO:0007669"/>
    <property type="project" value="InterPro"/>
</dbReference>
<accession>X1CE11</accession>
<name>X1CE11_9ZZZZ</name>
<dbReference type="PROSITE" id="PS50818">
    <property type="entry name" value="INTEIN_C_TER"/>
    <property type="match status" value="1"/>
</dbReference>
<feature type="non-terminal residue" evidence="2">
    <location>
        <position position="1"/>
    </location>
</feature>
<evidence type="ECO:0000259" key="1">
    <source>
        <dbReference type="Pfam" id="PF14579"/>
    </source>
</evidence>
<dbReference type="SUPFAM" id="SSF51294">
    <property type="entry name" value="Hedgehog/intein (Hint) domain"/>
    <property type="match status" value="1"/>
</dbReference>
<dbReference type="InterPro" id="IPR036844">
    <property type="entry name" value="Hint_dom_sf"/>
</dbReference>
<dbReference type="Gene3D" id="1.10.150.870">
    <property type="match status" value="1"/>
</dbReference>
<reference evidence="2" key="1">
    <citation type="journal article" date="2014" name="Front. Microbiol.">
        <title>High frequency of phylogenetically diverse reductive dehalogenase-homologous genes in deep subseafloor sedimentary metagenomes.</title>
        <authorList>
            <person name="Kawai M."/>
            <person name="Futagami T."/>
            <person name="Toyoda A."/>
            <person name="Takaki Y."/>
            <person name="Nishi S."/>
            <person name="Hori S."/>
            <person name="Arai W."/>
            <person name="Tsubouchi T."/>
            <person name="Morono Y."/>
            <person name="Uchiyama I."/>
            <person name="Ito T."/>
            <person name="Fujiyama A."/>
            <person name="Inagaki F."/>
            <person name="Takami H."/>
        </authorList>
    </citation>
    <scope>NUCLEOTIDE SEQUENCE</scope>
    <source>
        <strain evidence="2">Expedition CK06-06</strain>
    </source>
</reference>
<dbReference type="Pfam" id="PF14579">
    <property type="entry name" value="HHH_6"/>
    <property type="match status" value="1"/>
</dbReference>
<feature type="domain" description="DNA polymerase helix-hairpin-helix motif" evidence="1">
    <location>
        <begin position="100"/>
        <end position="194"/>
    </location>
</feature>
<dbReference type="InterPro" id="IPR004805">
    <property type="entry name" value="DnaE2/DnaE/PolC"/>
</dbReference>
<organism evidence="2">
    <name type="scientific">marine sediment metagenome</name>
    <dbReference type="NCBI Taxonomy" id="412755"/>
    <lineage>
        <taxon>unclassified sequences</taxon>
        <taxon>metagenomes</taxon>
        <taxon>ecological metagenomes</taxon>
    </lineage>
</organism>
<comment type="caution">
    <text evidence="2">The sequence shown here is derived from an EMBL/GenBank/DDBJ whole genome shotgun (WGS) entry which is preliminary data.</text>
</comment>
<dbReference type="Gene3D" id="2.170.16.10">
    <property type="entry name" value="Hedgehog/Intein (Hint) domain"/>
    <property type="match status" value="1"/>
</dbReference>
<evidence type="ECO:0000313" key="2">
    <source>
        <dbReference type="EMBL" id="GAG94483.1"/>
    </source>
</evidence>
<dbReference type="NCBIfam" id="TIGR01443">
    <property type="entry name" value="intein_Cterm"/>
    <property type="match status" value="1"/>
</dbReference>
<gene>
    <name evidence="2" type="ORF">S01H4_38814</name>
</gene>
<dbReference type="PANTHER" id="PTHR32294">
    <property type="entry name" value="DNA POLYMERASE III SUBUNIT ALPHA"/>
    <property type="match status" value="1"/>
</dbReference>
<dbReference type="InterPro" id="IPR029460">
    <property type="entry name" value="DNAPol_HHH"/>
</dbReference>
<dbReference type="GO" id="GO:0008408">
    <property type="term" value="F:3'-5' exonuclease activity"/>
    <property type="evidence" value="ECO:0007669"/>
    <property type="project" value="InterPro"/>
</dbReference>
<dbReference type="AlphaFoldDB" id="X1CE11"/>
<proteinExistence type="predicted"/>
<dbReference type="InterPro" id="IPR030934">
    <property type="entry name" value="Intein_C"/>
</dbReference>